<evidence type="ECO:0000256" key="1">
    <source>
        <dbReference type="SAM" id="Phobius"/>
    </source>
</evidence>
<dbReference type="AlphaFoldDB" id="B1Z8Z7"/>
<sequence length="55" mass="5438">MLVLMVASTVCLVAGVGLAAQAPRFGARAALAETFAGGLLIAGLVLIGLGLPVFR</sequence>
<dbReference type="KEGG" id="mpo:Mpop_0877"/>
<evidence type="ECO:0000313" key="2">
    <source>
        <dbReference type="EMBL" id="ACB79055.1"/>
    </source>
</evidence>
<keyword evidence="1" id="KW-0812">Transmembrane</keyword>
<keyword evidence="1" id="KW-1133">Transmembrane helix</keyword>
<keyword evidence="1" id="KW-0472">Membrane</keyword>
<dbReference type="HOGENOM" id="CLU_3100664_0_0_5"/>
<gene>
    <name evidence="2" type="ordered locus">Mpop_0877</name>
</gene>
<evidence type="ECO:0000313" key="3">
    <source>
        <dbReference type="Proteomes" id="UP000007136"/>
    </source>
</evidence>
<organism evidence="2 3">
    <name type="scientific">Methylorubrum populi (strain ATCC BAA-705 / NCIMB 13946 / BJ001)</name>
    <name type="common">Methylobacterium populi</name>
    <dbReference type="NCBI Taxonomy" id="441620"/>
    <lineage>
        <taxon>Bacteria</taxon>
        <taxon>Pseudomonadati</taxon>
        <taxon>Pseudomonadota</taxon>
        <taxon>Alphaproteobacteria</taxon>
        <taxon>Hyphomicrobiales</taxon>
        <taxon>Methylobacteriaceae</taxon>
        <taxon>Methylorubrum</taxon>
    </lineage>
</organism>
<dbReference type="Proteomes" id="UP000007136">
    <property type="component" value="Chromosome"/>
</dbReference>
<accession>B1Z8Z7</accession>
<protein>
    <submittedName>
        <fullName evidence="2">Uncharacterized protein</fullName>
    </submittedName>
</protein>
<name>B1Z8Z7_METPB</name>
<proteinExistence type="predicted"/>
<dbReference type="EMBL" id="CP001029">
    <property type="protein sequence ID" value="ACB79055.1"/>
    <property type="molecule type" value="Genomic_DNA"/>
</dbReference>
<reference evidence="2" key="1">
    <citation type="submission" date="2008-04" db="EMBL/GenBank/DDBJ databases">
        <title>Complete sequence of chromosome of Methylobacterium populi BJ001.</title>
        <authorList>
            <consortium name="US DOE Joint Genome Institute"/>
            <person name="Copeland A."/>
            <person name="Lucas S."/>
            <person name="Lapidus A."/>
            <person name="Glavina del Rio T."/>
            <person name="Dalin E."/>
            <person name="Tice H."/>
            <person name="Bruce D."/>
            <person name="Goodwin L."/>
            <person name="Pitluck S."/>
            <person name="Chertkov O."/>
            <person name="Brettin T."/>
            <person name="Detter J.C."/>
            <person name="Han C."/>
            <person name="Kuske C.R."/>
            <person name="Schmutz J."/>
            <person name="Larimer F."/>
            <person name="Land M."/>
            <person name="Hauser L."/>
            <person name="Kyrpides N."/>
            <person name="Mikhailova N."/>
            <person name="Marx C."/>
            <person name="Richardson P."/>
        </authorList>
    </citation>
    <scope>NUCLEOTIDE SEQUENCE [LARGE SCALE GENOMIC DNA]</scope>
    <source>
        <strain evidence="2">BJ001</strain>
    </source>
</reference>
<feature type="transmembrane region" description="Helical" evidence="1">
    <location>
        <begin position="35"/>
        <end position="54"/>
    </location>
</feature>
<dbReference type="eggNOG" id="ENOG50310QW">
    <property type="taxonomic scope" value="Bacteria"/>
</dbReference>